<dbReference type="Pfam" id="PF13827">
    <property type="entry name" value="DUF4189"/>
    <property type="match status" value="1"/>
</dbReference>
<keyword evidence="1" id="KW-0732">Signal</keyword>
<feature type="chain" id="PRO_5046640898" evidence="1">
    <location>
        <begin position="19"/>
        <end position="167"/>
    </location>
</feature>
<keyword evidence="4" id="KW-1185">Reference proteome</keyword>
<proteinExistence type="predicted"/>
<protein>
    <submittedName>
        <fullName evidence="3">DUF4189 domain-containing protein</fullName>
    </submittedName>
</protein>
<dbReference type="InterPro" id="IPR025240">
    <property type="entry name" value="DUF4189"/>
</dbReference>
<feature type="domain" description="DUF4189" evidence="2">
    <location>
        <begin position="58"/>
        <end position="159"/>
    </location>
</feature>
<evidence type="ECO:0000313" key="4">
    <source>
        <dbReference type="Proteomes" id="UP000515506"/>
    </source>
</evidence>
<sequence length="167" mass="17617">MRTTISLLLLTFSMASYAQTACPQGVGPGDPRCGPGGGGGGGWDLPAGKVYTRWKTTWGALAEDTATGKIGTSTGEFSRRRATREAVANCKAMGGLECKFIFTYKNSCAVVAQVADDPSPSMISTYQSAPTLEVASKLAIDGCSRKNEGRACQVNYKDCTPPVLIYE</sequence>
<feature type="signal peptide" evidence="1">
    <location>
        <begin position="1"/>
        <end position="18"/>
    </location>
</feature>
<evidence type="ECO:0000256" key="1">
    <source>
        <dbReference type="SAM" id="SignalP"/>
    </source>
</evidence>
<evidence type="ECO:0000313" key="3">
    <source>
        <dbReference type="EMBL" id="QND79868.1"/>
    </source>
</evidence>
<organism evidence="3 4">
    <name type="scientific">Pseudoxanthomonas mexicana</name>
    <dbReference type="NCBI Taxonomy" id="128785"/>
    <lineage>
        <taxon>Bacteria</taxon>
        <taxon>Pseudomonadati</taxon>
        <taxon>Pseudomonadota</taxon>
        <taxon>Gammaproteobacteria</taxon>
        <taxon>Lysobacterales</taxon>
        <taxon>Lysobacteraceae</taxon>
        <taxon>Pseudoxanthomonas</taxon>
    </lineage>
</organism>
<reference evidence="3 4" key="1">
    <citation type="submission" date="2020-08" db="EMBL/GenBank/DDBJ databases">
        <title>Streptomycin resistant and MDR strain, P. mexicana.</title>
        <authorList>
            <person name="Ganesh-kumar S."/>
            <person name="Zhe T."/>
            <person name="Yu Z."/>
            <person name="Min Y."/>
        </authorList>
    </citation>
    <scope>NUCLEOTIDE SEQUENCE [LARGE SCALE GENOMIC DNA]</scope>
    <source>
        <strain evidence="3 4">GTZY</strain>
    </source>
</reference>
<name>A0ABX6R9B7_PSEMX</name>
<gene>
    <name evidence="3" type="ORF">H4W19_16325</name>
</gene>
<dbReference type="EMBL" id="CP060028">
    <property type="protein sequence ID" value="QND79868.1"/>
    <property type="molecule type" value="Genomic_DNA"/>
</dbReference>
<evidence type="ECO:0000259" key="2">
    <source>
        <dbReference type="Pfam" id="PF13827"/>
    </source>
</evidence>
<accession>A0ABX6R9B7</accession>
<dbReference type="Proteomes" id="UP000515506">
    <property type="component" value="Chromosome"/>
</dbReference>